<evidence type="ECO:0000313" key="2">
    <source>
        <dbReference type="Proteomes" id="UP000239002"/>
    </source>
</evidence>
<dbReference type="EMBL" id="PTJE01000010">
    <property type="protein sequence ID" value="PPK92521.1"/>
    <property type="molecule type" value="Genomic_DNA"/>
</dbReference>
<name>A0A2S6IE86_9FLAO</name>
<protein>
    <submittedName>
        <fullName evidence="1">Uncharacterized protein</fullName>
    </submittedName>
</protein>
<dbReference type="AlphaFoldDB" id="A0A2S6IE86"/>
<proteinExistence type="predicted"/>
<organism evidence="1 2">
    <name type="scientific">Nonlabens xylanidelens</name>
    <dbReference type="NCBI Taxonomy" id="191564"/>
    <lineage>
        <taxon>Bacteria</taxon>
        <taxon>Pseudomonadati</taxon>
        <taxon>Bacteroidota</taxon>
        <taxon>Flavobacteriia</taxon>
        <taxon>Flavobacteriales</taxon>
        <taxon>Flavobacteriaceae</taxon>
        <taxon>Nonlabens</taxon>
    </lineage>
</organism>
<reference evidence="1 2" key="1">
    <citation type="submission" date="2018-02" db="EMBL/GenBank/DDBJ databases">
        <title>Genomic Encyclopedia of Archaeal and Bacterial Type Strains, Phase II (KMG-II): from individual species to whole genera.</title>
        <authorList>
            <person name="Goeker M."/>
        </authorList>
    </citation>
    <scope>NUCLEOTIDE SEQUENCE [LARGE SCALE GENOMIC DNA]</scope>
    <source>
        <strain evidence="1 2">DSM 16809</strain>
    </source>
</reference>
<accession>A0A2S6IE86</accession>
<dbReference type="PROSITE" id="PS51257">
    <property type="entry name" value="PROKAR_LIPOPROTEIN"/>
    <property type="match status" value="1"/>
</dbReference>
<comment type="caution">
    <text evidence="1">The sequence shown here is derived from an EMBL/GenBank/DDBJ whole genome shotgun (WGS) entry which is preliminary data.</text>
</comment>
<gene>
    <name evidence="1" type="ORF">LY01_02922</name>
</gene>
<keyword evidence="2" id="KW-1185">Reference proteome</keyword>
<sequence length="186" mass="22552">MNEPMKLTLIFIIFSSFLSCQTSEKEFIVTDFDFEGKEYEKTDLKIDIDSRNVDIKLMNEYFYVPYYFPEKFIDSKYKDQTITIWRNENEKTDDFLENFKNNNWTHTYKYDLESKIVEYSYSGCMICSNMPYNYKVTYDENRRVIKLQNTISEKQKFEFKYNSNGDIIELKLYSSENKLKKQIALK</sequence>
<evidence type="ECO:0000313" key="1">
    <source>
        <dbReference type="EMBL" id="PPK92521.1"/>
    </source>
</evidence>
<dbReference type="Proteomes" id="UP000239002">
    <property type="component" value="Unassembled WGS sequence"/>
</dbReference>